<reference evidence="3 4" key="1">
    <citation type="submission" date="2016-02" db="EMBL/GenBank/DDBJ databases">
        <authorList>
            <person name="Wen L."/>
            <person name="He K."/>
            <person name="Yang H."/>
        </authorList>
    </citation>
    <scope>NUCLEOTIDE SEQUENCE [LARGE SCALE GENOMIC DNA]</scope>
    <source>
        <strain evidence="3">Trichococcus palustris</strain>
    </source>
</reference>
<dbReference type="AlphaFoldDB" id="A0A143YYI0"/>
<evidence type="ECO:0000313" key="3">
    <source>
        <dbReference type="EMBL" id="CZR01740.1"/>
    </source>
</evidence>
<dbReference type="InterPro" id="IPR011051">
    <property type="entry name" value="RmlC_Cupin_sf"/>
</dbReference>
<organism evidence="3 4">
    <name type="scientific">Trichococcus palustris</name>
    <dbReference type="NCBI Taxonomy" id="140314"/>
    <lineage>
        <taxon>Bacteria</taxon>
        <taxon>Bacillati</taxon>
        <taxon>Bacillota</taxon>
        <taxon>Bacilli</taxon>
        <taxon>Lactobacillales</taxon>
        <taxon>Carnobacteriaceae</taxon>
        <taxon>Trichococcus</taxon>
    </lineage>
</organism>
<feature type="domain" description="Cupin type-2" evidence="2">
    <location>
        <begin position="59"/>
        <end position="126"/>
    </location>
</feature>
<dbReference type="Proteomes" id="UP000242754">
    <property type="component" value="Unassembled WGS sequence"/>
</dbReference>
<dbReference type="SUPFAM" id="SSF51182">
    <property type="entry name" value="RmlC-like cupins"/>
    <property type="match status" value="1"/>
</dbReference>
<dbReference type="PANTHER" id="PTHR35848">
    <property type="entry name" value="OXALATE-BINDING PROTEIN"/>
    <property type="match status" value="1"/>
</dbReference>
<name>A0A143YYI0_9LACT</name>
<dbReference type="PANTHER" id="PTHR35848:SF6">
    <property type="entry name" value="CUPIN TYPE-2 DOMAIN-CONTAINING PROTEIN"/>
    <property type="match status" value="1"/>
</dbReference>
<accession>A0A143YYI0</accession>
<keyword evidence="4" id="KW-1185">Reference proteome</keyword>
<dbReference type="GO" id="GO:0046872">
    <property type="term" value="F:metal ion binding"/>
    <property type="evidence" value="ECO:0007669"/>
    <property type="project" value="UniProtKB-KW"/>
</dbReference>
<evidence type="ECO:0000256" key="1">
    <source>
        <dbReference type="ARBA" id="ARBA00022723"/>
    </source>
</evidence>
<dbReference type="STRING" id="140314.SAMN04488076_1309"/>
<dbReference type="InterPro" id="IPR014710">
    <property type="entry name" value="RmlC-like_jellyroll"/>
</dbReference>
<gene>
    <name evidence="3" type="ORF">Tpal_2675</name>
</gene>
<evidence type="ECO:0000313" key="4">
    <source>
        <dbReference type="Proteomes" id="UP000242754"/>
    </source>
</evidence>
<evidence type="ECO:0000259" key="2">
    <source>
        <dbReference type="Pfam" id="PF07883"/>
    </source>
</evidence>
<keyword evidence="1" id="KW-0479">Metal-binding</keyword>
<dbReference type="EMBL" id="FJNE01000011">
    <property type="protein sequence ID" value="CZR01740.1"/>
    <property type="molecule type" value="Genomic_DNA"/>
</dbReference>
<protein>
    <recommendedName>
        <fullName evidence="2">Cupin type-2 domain-containing protein</fullName>
    </recommendedName>
</protein>
<dbReference type="Gene3D" id="2.60.120.10">
    <property type="entry name" value="Jelly Rolls"/>
    <property type="match status" value="1"/>
</dbReference>
<dbReference type="RefSeq" id="WP_245825844.1">
    <property type="nucleotide sequence ID" value="NZ_FJNE01000011.1"/>
</dbReference>
<dbReference type="InterPro" id="IPR013096">
    <property type="entry name" value="Cupin_2"/>
</dbReference>
<proteinExistence type="predicted"/>
<dbReference type="Pfam" id="PF07883">
    <property type="entry name" value="Cupin_2"/>
    <property type="match status" value="1"/>
</dbReference>
<sequence length="142" mass="15718">MEKGQNMTSEMSNKDAGRECCNQSKIEERLFKLEDIVSFDPSAGKKTIFYETGCMAGAVWCLEPGQKVPNHSHSTSDDIWICVQGTGTFYPGFGEKIEITKGDIIFSEKGQQHGMVNTGDERFIFVGVAGPIPMDYIAHDDL</sequence>
<dbReference type="InterPro" id="IPR051610">
    <property type="entry name" value="GPI/OXD"/>
</dbReference>